<dbReference type="InterPro" id="IPR036473">
    <property type="entry name" value="Mopterin_CF_MoaD-rel_C_sf"/>
</dbReference>
<protein>
    <recommendedName>
        <fullName evidence="1">Molybdopterin cofactor biosynthesis MoaD-related C-terminal domain-containing protein</fullName>
    </recommendedName>
</protein>
<evidence type="ECO:0000313" key="2">
    <source>
        <dbReference type="EMBL" id="XBX75269.1"/>
    </source>
</evidence>
<gene>
    <name evidence="2" type="ORF">PRVXT_000383</name>
</gene>
<reference evidence="2" key="2">
    <citation type="submission" date="2024-06" db="EMBL/GenBank/DDBJ databases">
        <authorList>
            <person name="Petrova K.O."/>
            <person name="Toshchakov S.V."/>
            <person name="Boltjanskaja Y.V."/>
            <person name="Kevbrin V."/>
        </authorList>
    </citation>
    <scope>NUCLEOTIDE SEQUENCE</scope>
    <source>
        <strain evidence="2">Z-910T</strain>
    </source>
</reference>
<accession>A0AAU7VMB6</accession>
<feature type="domain" description="Molybdopterin cofactor biosynthesis MoaD-related C-terminal" evidence="1">
    <location>
        <begin position="6"/>
        <end position="87"/>
    </location>
</feature>
<name>A0AAU7VMB6_9FIRM</name>
<dbReference type="Gene3D" id="3.30.1370.80">
    <property type="entry name" value="Molybdopterin cofactor biosynthesis MoaD-related, C-terminal domain"/>
    <property type="match status" value="1"/>
</dbReference>
<proteinExistence type="predicted"/>
<dbReference type="RefSeq" id="WP_350344014.1">
    <property type="nucleotide sequence ID" value="NZ_CP158367.1"/>
</dbReference>
<sequence>MAIIKEKLEMRGMSREELVNYFSSISRKNHNNCLFYGEGWKVKVTNQKITMICSLKIPSTVVEFYIQEEVFDDFLKAFRLKFLSAGG</sequence>
<organism evidence="2">
    <name type="scientific">Proteinivorax tanatarense</name>
    <dbReference type="NCBI Taxonomy" id="1260629"/>
    <lineage>
        <taxon>Bacteria</taxon>
        <taxon>Bacillati</taxon>
        <taxon>Bacillota</taxon>
        <taxon>Clostridia</taxon>
        <taxon>Eubacteriales</taxon>
        <taxon>Proteinivoracaceae</taxon>
        <taxon>Proteinivorax</taxon>
    </lineage>
</organism>
<dbReference type="Pfam" id="PF09189">
    <property type="entry name" value="MoaD_arch"/>
    <property type="match status" value="1"/>
</dbReference>
<dbReference type="InterPro" id="IPR015272">
    <property type="entry name" value="MoadD_C"/>
</dbReference>
<evidence type="ECO:0000259" key="1">
    <source>
        <dbReference type="Pfam" id="PF09189"/>
    </source>
</evidence>
<reference evidence="2" key="1">
    <citation type="journal article" date="2013" name="Extremophiles">
        <title>Proteinivorax tanatarense gen. nov., sp. nov., an anaerobic, haloalkaliphilic, proteolytic bacterium isolated from a decaying algal bloom, and proposal of Proteinivoraceae fam. nov.</title>
        <authorList>
            <person name="Kevbrin V."/>
            <person name="Boltyanskaya Y."/>
            <person name="Zhilina T."/>
            <person name="Kolganova T."/>
            <person name="Lavrentjeva E."/>
            <person name="Kuznetsov B."/>
        </authorList>
    </citation>
    <scope>NUCLEOTIDE SEQUENCE</scope>
    <source>
        <strain evidence="2">Z-910T</strain>
    </source>
</reference>
<dbReference type="AlphaFoldDB" id="A0AAU7VMB6"/>
<dbReference type="EMBL" id="CP158367">
    <property type="protein sequence ID" value="XBX75269.1"/>
    <property type="molecule type" value="Genomic_DNA"/>
</dbReference>